<dbReference type="InterPro" id="IPR031025">
    <property type="entry name" value="LruC_dom"/>
</dbReference>
<feature type="domain" description="DUF4114" evidence="3">
    <location>
        <begin position="172"/>
        <end position="259"/>
    </location>
</feature>
<dbReference type="Pfam" id="PF16130">
    <property type="entry name" value="DUF4842"/>
    <property type="match status" value="1"/>
</dbReference>
<feature type="chain" id="PRO_5014694340" description="LruC domain-containing protein" evidence="2">
    <location>
        <begin position="31"/>
        <end position="567"/>
    </location>
</feature>
<dbReference type="AlphaFoldDB" id="A0A2K8U570"/>
<dbReference type="Proteomes" id="UP000232638">
    <property type="component" value="Chromosome"/>
</dbReference>
<evidence type="ECO:0000256" key="1">
    <source>
        <dbReference type="SAM" id="MobiDB-lite"/>
    </source>
</evidence>
<dbReference type="KEGG" id="tsy:THSYN_07050"/>
<evidence type="ECO:0000313" key="5">
    <source>
        <dbReference type="EMBL" id="AUB80730.1"/>
    </source>
</evidence>
<dbReference type="OrthoDB" id="1204817at2"/>
<keyword evidence="2" id="KW-0732">Signal</keyword>
<dbReference type="NCBIfam" id="TIGR04456">
    <property type="entry name" value="LruC_dom"/>
    <property type="match status" value="1"/>
</dbReference>
<feature type="signal peptide" evidence="2">
    <location>
        <begin position="1"/>
        <end position="30"/>
    </location>
</feature>
<gene>
    <name evidence="5" type="ORF">THSYN_07050</name>
</gene>
<feature type="domain" description="DUF4842" evidence="4">
    <location>
        <begin position="342"/>
        <end position="552"/>
    </location>
</feature>
<reference evidence="5 6" key="1">
    <citation type="submission" date="2017-03" db="EMBL/GenBank/DDBJ databases">
        <title>Complete genome sequence of Candidatus 'Thiodictyon syntrophicum' sp. nov. strain Cad16T, a photolithoautotroph purple sulfur bacterium isolated from an alpine meromictic lake.</title>
        <authorList>
            <person name="Luedin S.M."/>
            <person name="Pothier J.F."/>
            <person name="Danza F."/>
            <person name="Storelli N."/>
            <person name="Wittwer M."/>
            <person name="Tonolla M."/>
        </authorList>
    </citation>
    <scope>NUCLEOTIDE SEQUENCE [LARGE SCALE GENOMIC DNA]</scope>
    <source>
        <strain evidence="5 6">Cad16T</strain>
    </source>
</reference>
<evidence type="ECO:0000259" key="3">
    <source>
        <dbReference type="Pfam" id="PF13448"/>
    </source>
</evidence>
<protein>
    <recommendedName>
        <fullName evidence="7">LruC domain-containing protein</fullName>
    </recommendedName>
</protein>
<feature type="region of interest" description="Disordered" evidence="1">
    <location>
        <begin position="272"/>
        <end position="294"/>
    </location>
</feature>
<evidence type="ECO:0008006" key="7">
    <source>
        <dbReference type="Google" id="ProtNLM"/>
    </source>
</evidence>
<accession>A0A2K8U570</accession>
<evidence type="ECO:0000259" key="4">
    <source>
        <dbReference type="Pfam" id="PF16130"/>
    </source>
</evidence>
<dbReference type="EMBL" id="CP020370">
    <property type="protein sequence ID" value="AUB80730.1"/>
    <property type="molecule type" value="Genomic_DNA"/>
</dbReference>
<name>A0A2K8U570_9GAMM</name>
<evidence type="ECO:0000256" key="2">
    <source>
        <dbReference type="SAM" id="SignalP"/>
    </source>
</evidence>
<dbReference type="Pfam" id="PF13448">
    <property type="entry name" value="DUF4114"/>
    <property type="match status" value="1"/>
</dbReference>
<proteinExistence type="predicted"/>
<organism evidence="5 6">
    <name type="scientific">Candidatus Thiodictyon syntrophicum</name>
    <dbReference type="NCBI Taxonomy" id="1166950"/>
    <lineage>
        <taxon>Bacteria</taxon>
        <taxon>Pseudomonadati</taxon>
        <taxon>Pseudomonadota</taxon>
        <taxon>Gammaproteobacteria</taxon>
        <taxon>Chromatiales</taxon>
        <taxon>Chromatiaceae</taxon>
        <taxon>Thiodictyon</taxon>
    </lineage>
</organism>
<keyword evidence="6" id="KW-1185">Reference proteome</keyword>
<sequence>MKSLYHAPARPAVLAAVCAATLAAAAPAGAVQYRFLFGNGGPAAFQANYDGQGIPKKMDLTQQPVRAELMDRINLTLPERKDVRVSGATALIADSESSTLNLLKDADIWVTFLHEGAGYRNAFGFYQYPAAGPPSDRDAVDYVVVWPNASYSTSGGNARGLKTGQQVFLGRFTAGTKIGFFLMADGFDGTNGVFERYPGWVWHSLQNLNMETDPLLRPHVIMLRDETNQQLILGFEDINRQSTGCDQDFNDVLFSIQANPYEAIATEKIGELVDPNDSDKDGVMNSDDDYPQDPLRALRVTYPSDKTRAQLAFEDLWPMEGDYDMNDLVFAYTLTEVRDAAGNIKDVEGNFQVKARGSAYSHGFGINFPKLLPADLESAALWVDGQPSVPLVSEPGQHGLTLVLLDDSKKIANSNPGSRTCYTVKFNADRNCPEVKGPTIHFRATFKNALTRETLGSAPYNPFIYITGDRLRETHLADHPPTDKYKGWLFGWGQEGSDPAIGRFYKTKGGLPWAINLPLEWQQPLEKRPVNACYPAFVSWVNSSGAEDADWYRHPVAGCVFPDPAPQ</sequence>
<dbReference type="InterPro" id="IPR025193">
    <property type="entry name" value="DUF4114"/>
</dbReference>
<dbReference type="RefSeq" id="WP_100918519.1">
    <property type="nucleotide sequence ID" value="NZ_CP020370.1"/>
</dbReference>
<evidence type="ECO:0000313" key="6">
    <source>
        <dbReference type="Proteomes" id="UP000232638"/>
    </source>
</evidence>
<dbReference type="InterPro" id="IPR032295">
    <property type="entry name" value="DUF4842"/>
</dbReference>